<dbReference type="GO" id="GO:0016773">
    <property type="term" value="F:phosphotransferase activity, alcohol group as acceptor"/>
    <property type="evidence" value="ECO:0007669"/>
    <property type="project" value="InterPro"/>
</dbReference>
<dbReference type="InterPro" id="IPR014729">
    <property type="entry name" value="Rossmann-like_a/b/a_fold"/>
</dbReference>
<name>A0A1R3XE55_9BACT</name>
<evidence type="ECO:0000256" key="6">
    <source>
        <dbReference type="ARBA" id="ARBA00023277"/>
    </source>
</evidence>
<feature type="domain" description="Cytidyltransferase-like" evidence="8">
    <location>
        <begin position="39"/>
        <end position="133"/>
    </location>
</feature>
<protein>
    <recommendedName>
        <fullName evidence="1">D-glycero-beta-D-manno-heptose 1-phosphate adenylyltransferase</fullName>
        <ecNumber evidence="1">2.7.7.70</ecNumber>
    </recommendedName>
</protein>
<evidence type="ECO:0000313" key="10">
    <source>
        <dbReference type="Proteomes" id="UP000187181"/>
    </source>
</evidence>
<dbReference type="SUPFAM" id="SSF52374">
    <property type="entry name" value="Nucleotidylyl transferase"/>
    <property type="match status" value="1"/>
</dbReference>
<sequence>MSSRRQTRLYMNSKDKILSWSDLQEQVQAWQKQGQKIVFTNGCFDILHLGHVDYLEKARQLGDKLVLGLNTDASISRIKGPSRPLQDEMSRARVMASLLFVDAVVFFDEDTPLELIKAVQPDILVKGDDYSIENIVGQDVVTARGGEVKTVPLVKGYSTTNVVKKIENQNKS</sequence>
<accession>A0A1R3XE55</accession>
<dbReference type="InterPro" id="IPR011914">
    <property type="entry name" value="RfaE_dom_II"/>
</dbReference>
<dbReference type="PANTHER" id="PTHR43793:SF2">
    <property type="entry name" value="BIFUNCTIONAL PROTEIN HLDE"/>
    <property type="match status" value="1"/>
</dbReference>
<evidence type="ECO:0000256" key="7">
    <source>
        <dbReference type="ARBA" id="ARBA00047428"/>
    </source>
</evidence>
<dbReference type="GO" id="GO:0005524">
    <property type="term" value="F:ATP binding"/>
    <property type="evidence" value="ECO:0007669"/>
    <property type="project" value="UniProtKB-KW"/>
</dbReference>
<dbReference type="GO" id="GO:0016779">
    <property type="term" value="F:nucleotidyltransferase activity"/>
    <property type="evidence" value="ECO:0007669"/>
    <property type="project" value="UniProtKB-KW"/>
</dbReference>
<dbReference type="InterPro" id="IPR004821">
    <property type="entry name" value="Cyt_trans-like"/>
</dbReference>
<dbReference type="Proteomes" id="UP000187181">
    <property type="component" value="Unassembled WGS sequence"/>
</dbReference>
<evidence type="ECO:0000256" key="5">
    <source>
        <dbReference type="ARBA" id="ARBA00022840"/>
    </source>
</evidence>
<gene>
    <name evidence="9" type="ORF">SAMN05444128_2060</name>
</gene>
<dbReference type="EMBL" id="FTPP01000002">
    <property type="protein sequence ID" value="SIT89577.1"/>
    <property type="molecule type" value="Genomic_DNA"/>
</dbReference>
<reference evidence="10" key="1">
    <citation type="submission" date="2017-01" db="EMBL/GenBank/DDBJ databases">
        <authorList>
            <person name="Varghese N."/>
            <person name="Submissions S."/>
        </authorList>
    </citation>
    <scope>NUCLEOTIDE SEQUENCE [LARGE SCALE GENOMIC DNA]</scope>
    <source>
        <strain evidence="10">LP100</strain>
    </source>
</reference>
<dbReference type="NCBIfam" id="TIGR02199">
    <property type="entry name" value="rfaE_dom_II"/>
    <property type="match status" value="1"/>
</dbReference>
<dbReference type="GO" id="GO:0005975">
    <property type="term" value="P:carbohydrate metabolic process"/>
    <property type="evidence" value="ECO:0007669"/>
    <property type="project" value="InterPro"/>
</dbReference>
<keyword evidence="10" id="KW-1185">Reference proteome</keyword>
<dbReference type="EC" id="2.7.7.70" evidence="1"/>
<evidence type="ECO:0000256" key="1">
    <source>
        <dbReference type="ARBA" id="ARBA00012519"/>
    </source>
</evidence>
<organism evidence="9 10">
    <name type="scientific">Pontibacter indicus</name>
    <dbReference type="NCBI Taxonomy" id="1317125"/>
    <lineage>
        <taxon>Bacteria</taxon>
        <taxon>Pseudomonadati</taxon>
        <taxon>Bacteroidota</taxon>
        <taxon>Cytophagia</taxon>
        <taxon>Cytophagales</taxon>
        <taxon>Hymenobacteraceae</taxon>
        <taxon>Pontibacter</taxon>
    </lineage>
</organism>
<dbReference type="InterPro" id="IPR050385">
    <property type="entry name" value="Archaeal_FAD_synthase"/>
</dbReference>
<keyword evidence="3" id="KW-0548">Nucleotidyltransferase</keyword>
<dbReference type="AlphaFoldDB" id="A0A1R3XE55"/>
<evidence type="ECO:0000256" key="2">
    <source>
        <dbReference type="ARBA" id="ARBA00022679"/>
    </source>
</evidence>
<evidence type="ECO:0000313" key="9">
    <source>
        <dbReference type="EMBL" id="SIT89577.1"/>
    </source>
</evidence>
<dbReference type="NCBIfam" id="TIGR00125">
    <property type="entry name" value="cyt_tran_rel"/>
    <property type="match status" value="1"/>
</dbReference>
<keyword evidence="5" id="KW-0067">ATP-binding</keyword>
<evidence type="ECO:0000256" key="4">
    <source>
        <dbReference type="ARBA" id="ARBA00022741"/>
    </source>
</evidence>
<evidence type="ECO:0000256" key="3">
    <source>
        <dbReference type="ARBA" id="ARBA00022695"/>
    </source>
</evidence>
<dbReference type="Gene3D" id="3.40.50.620">
    <property type="entry name" value="HUPs"/>
    <property type="match status" value="1"/>
</dbReference>
<keyword evidence="4" id="KW-0547">Nucleotide-binding</keyword>
<comment type="catalytic activity">
    <reaction evidence="7">
        <text>D-glycero-beta-D-manno-heptose 1-phosphate + ATP + H(+) = ADP-D-glycero-beta-D-manno-heptose + diphosphate</text>
        <dbReference type="Rhea" id="RHEA:27465"/>
        <dbReference type="ChEBI" id="CHEBI:15378"/>
        <dbReference type="ChEBI" id="CHEBI:30616"/>
        <dbReference type="ChEBI" id="CHEBI:33019"/>
        <dbReference type="ChEBI" id="CHEBI:59967"/>
        <dbReference type="ChEBI" id="CHEBI:61593"/>
        <dbReference type="EC" id="2.7.7.70"/>
    </reaction>
</comment>
<keyword evidence="6" id="KW-0119">Carbohydrate metabolism</keyword>
<dbReference type="PANTHER" id="PTHR43793">
    <property type="entry name" value="FAD SYNTHASE"/>
    <property type="match status" value="1"/>
</dbReference>
<keyword evidence="2" id="KW-0808">Transferase</keyword>
<proteinExistence type="predicted"/>
<dbReference type="STRING" id="1317125.SAMN05444128_2060"/>
<dbReference type="Pfam" id="PF01467">
    <property type="entry name" value="CTP_transf_like"/>
    <property type="match status" value="1"/>
</dbReference>
<evidence type="ECO:0000259" key="8">
    <source>
        <dbReference type="Pfam" id="PF01467"/>
    </source>
</evidence>